<dbReference type="Proteomes" id="UP001217325">
    <property type="component" value="Unassembled WGS sequence"/>
</dbReference>
<dbReference type="RefSeq" id="WP_275232727.1">
    <property type="nucleotide sequence ID" value="NZ_JARDXE010000023.1"/>
</dbReference>
<organism evidence="1 2">
    <name type="scientific">Rhodococcus qingshengii</name>
    <dbReference type="NCBI Taxonomy" id="334542"/>
    <lineage>
        <taxon>Bacteria</taxon>
        <taxon>Bacillati</taxon>
        <taxon>Actinomycetota</taxon>
        <taxon>Actinomycetes</taxon>
        <taxon>Mycobacteriales</taxon>
        <taxon>Nocardiaceae</taxon>
        <taxon>Rhodococcus</taxon>
        <taxon>Rhodococcus erythropolis group</taxon>
    </lineage>
</organism>
<dbReference type="AlphaFoldDB" id="A0AAW6LT25"/>
<dbReference type="EMBL" id="JARDXE010000023">
    <property type="protein sequence ID" value="MDE8649018.1"/>
    <property type="molecule type" value="Genomic_DNA"/>
</dbReference>
<comment type="caution">
    <text evidence="1">The sequence shown here is derived from an EMBL/GenBank/DDBJ whole genome shotgun (WGS) entry which is preliminary data.</text>
</comment>
<accession>A0AAW6LT25</accession>
<evidence type="ECO:0000313" key="2">
    <source>
        <dbReference type="Proteomes" id="UP001217325"/>
    </source>
</evidence>
<gene>
    <name evidence="1" type="ORF">PXH69_29005</name>
</gene>
<reference evidence="1" key="1">
    <citation type="submission" date="2023-02" db="EMBL/GenBank/DDBJ databases">
        <title>A novel hydrolase synthesized by Rhodococcus erythropolis HQ is responsible for the detoxification of Zearalenone.</title>
        <authorList>
            <person name="Hu J."/>
            <person name="Xu J."/>
        </authorList>
    </citation>
    <scope>NUCLEOTIDE SEQUENCE</scope>
    <source>
        <strain evidence="1">HQ</strain>
    </source>
</reference>
<protein>
    <submittedName>
        <fullName evidence="1">Uncharacterized protein</fullName>
    </submittedName>
</protein>
<name>A0AAW6LT25_RHOSG</name>
<proteinExistence type="predicted"/>
<sequence length="59" mass="6454">MAEPTTTNRWDIELKNSYGEFWKLSTILAPNSEAAQADALARWGHLNGGGWTICSCKAA</sequence>
<evidence type="ECO:0000313" key="1">
    <source>
        <dbReference type="EMBL" id="MDE8649018.1"/>
    </source>
</evidence>